<proteinExistence type="inferred from homology"/>
<dbReference type="STRING" id="596151.DesfrDRAFT_2613"/>
<sequence length="242" mass="25779">MRIKMLELLSGAQQATGTAVVIDVFRACSVACYAFAAGVERMLPVDTVEDARALRAAHPDYLLAGERNCLKLEGFDFGNSPSEVKDAPLAGKTLVHATSAGTRGLFAAMESADRVLTCSFPNIAATAQAILEADPEVVSIVAMGKAGMNHAPEDKLCAMYLANLLQGVPNAFAAIPKFLRTSPSAAIFFGETAIVPEEDFGLCLALDAFDFYLEAMRLPDRRPALTRRYPEHPVTTADAPAA</sequence>
<dbReference type="SUPFAM" id="SSF142823">
    <property type="entry name" value="ComB-like"/>
    <property type="match status" value="1"/>
</dbReference>
<evidence type="ECO:0000256" key="6">
    <source>
        <dbReference type="ARBA" id="ARBA00022842"/>
    </source>
</evidence>
<dbReference type="GO" id="GO:0050532">
    <property type="term" value="F:2-phosphosulfolactate phosphatase activity"/>
    <property type="evidence" value="ECO:0007669"/>
    <property type="project" value="UniProtKB-EC"/>
</dbReference>
<keyword evidence="9" id="KW-1185">Reference proteome</keyword>
<comment type="catalytic activity">
    <reaction evidence="7">
        <text>(2R)-O-phospho-3-sulfolactate + H2O = (2R)-3-sulfolactate + phosphate</text>
        <dbReference type="Rhea" id="RHEA:23416"/>
        <dbReference type="ChEBI" id="CHEBI:15377"/>
        <dbReference type="ChEBI" id="CHEBI:15597"/>
        <dbReference type="ChEBI" id="CHEBI:43474"/>
        <dbReference type="ChEBI" id="CHEBI:58738"/>
        <dbReference type="EC" id="3.1.3.71"/>
    </reaction>
</comment>
<dbReference type="Pfam" id="PF04029">
    <property type="entry name" value="2-ph_phosp"/>
    <property type="match status" value="1"/>
</dbReference>
<evidence type="ECO:0000313" key="8">
    <source>
        <dbReference type="EMBL" id="EFL50672.1"/>
    </source>
</evidence>
<dbReference type="Proteomes" id="UP000006250">
    <property type="component" value="Unassembled WGS sequence"/>
</dbReference>
<dbReference type="AlphaFoldDB" id="E1JY98"/>
<dbReference type="OrthoDB" id="4913at2"/>
<gene>
    <name evidence="8" type="ORF">DesfrDRAFT_2613</name>
</gene>
<evidence type="ECO:0000256" key="3">
    <source>
        <dbReference type="ARBA" id="ARBA00012953"/>
    </source>
</evidence>
<evidence type="ECO:0000256" key="4">
    <source>
        <dbReference type="ARBA" id="ARBA00021948"/>
    </source>
</evidence>
<dbReference type="InterPro" id="IPR036702">
    <property type="entry name" value="ComB-like_sf"/>
</dbReference>
<keyword evidence="6" id="KW-0460">Magnesium</keyword>
<dbReference type="EMBL" id="AECZ01000017">
    <property type="protein sequence ID" value="EFL50672.1"/>
    <property type="molecule type" value="Genomic_DNA"/>
</dbReference>
<organism evidence="8 9">
    <name type="scientific">Solidesulfovibrio fructosivorans JJ]</name>
    <dbReference type="NCBI Taxonomy" id="596151"/>
    <lineage>
        <taxon>Bacteria</taxon>
        <taxon>Pseudomonadati</taxon>
        <taxon>Thermodesulfobacteriota</taxon>
        <taxon>Desulfovibrionia</taxon>
        <taxon>Desulfovibrionales</taxon>
        <taxon>Desulfovibrionaceae</taxon>
        <taxon>Solidesulfovibrio</taxon>
    </lineage>
</organism>
<evidence type="ECO:0000256" key="5">
    <source>
        <dbReference type="ARBA" id="ARBA00022801"/>
    </source>
</evidence>
<dbReference type="RefSeq" id="WP_005994536.1">
    <property type="nucleotide sequence ID" value="NZ_AECZ01000017.1"/>
</dbReference>
<comment type="similarity">
    <text evidence="2">Belongs to the ComB family.</text>
</comment>
<dbReference type="EC" id="3.1.3.71" evidence="3"/>
<comment type="caution">
    <text evidence="8">The sequence shown here is derived from an EMBL/GenBank/DDBJ whole genome shotgun (WGS) entry which is preliminary data.</text>
</comment>
<name>E1JY98_SOLFR</name>
<evidence type="ECO:0000256" key="1">
    <source>
        <dbReference type="ARBA" id="ARBA00001946"/>
    </source>
</evidence>
<dbReference type="PANTHER" id="PTHR37311:SF1">
    <property type="entry name" value="2-PHOSPHOSULFOLACTATE PHOSPHATASE-RELATED"/>
    <property type="match status" value="1"/>
</dbReference>
<evidence type="ECO:0000256" key="2">
    <source>
        <dbReference type="ARBA" id="ARBA00009997"/>
    </source>
</evidence>
<keyword evidence="5 8" id="KW-0378">Hydrolase</keyword>
<protein>
    <recommendedName>
        <fullName evidence="4">Probable 2-phosphosulfolactate phosphatase</fullName>
        <ecNumber evidence="3">3.1.3.71</ecNumber>
    </recommendedName>
</protein>
<dbReference type="GO" id="GO:0000287">
    <property type="term" value="F:magnesium ion binding"/>
    <property type="evidence" value="ECO:0007669"/>
    <property type="project" value="InterPro"/>
</dbReference>
<reference evidence="8 9" key="1">
    <citation type="submission" date="2010-08" db="EMBL/GenBank/DDBJ databases">
        <title>The draft genome of Desulfovibrio fructosovorans JJ.</title>
        <authorList>
            <consortium name="US DOE Joint Genome Institute (JGI-PGF)"/>
            <person name="Lucas S."/>
            <person name="Copeland A."/>
            <person name="Lapidus A."/>
            <person name="Cheng J.-F."/>
            <person name="Bruce D."/>
            <person name="Goodwin L."/>
            <person name="Pitluck S."/>
            <person name="Land M.L."/>
            <person name="Hauser L."/>
            <person name="Chang Y.-J."/>
            <person name="Jeffries C."/>
            <person name="Wall J.D."/>
            <person name="Stahl D.A."/>
            <person name="Arkin A.P."/>
            <person name="Dehal P."/>
            <person name="Stolyar S.M."/>
            <person name="Hazen T.C."/>
            <person name="Woyke T.J."/>
        </authorList>
    </citation>
    <scope>NUCLEOTIDE SEQUENCE [LARGE SCALE GENOMIC DNA]</scope>
    <source>
        <strain evidence="8 9">JJ</strain>
    </source>
</reference>
<evidence type="ECO:0000313" key="9">
    <source>
        <dbReference type="Proteomes" id="UP000006250"/>
    </source>
</evidence>
<dbReference type="InterPro" id="IPR005238">
    <property type="entry name" value="ComB-like"/>
</dbReference>
<dbReference type="Gene3D" id="3.90.1560.10">
    <property type="entry name" value="ComB-like"/>
    <property type="match status" value="1"/>
</dbReference>
<evidence type="ECO:0000256" key="7">
    <source>
        <dbReference type="ARBA" id="ARBA00033711"/>
    </source>
</evidence>
<dbReference type="GO" id="GO:0050545">
    <property type="term" value="F:sulfopyruvate decarboxylase activity"/>
    <property type="evidence" value="ECO:0007669"/>
    <property type="project" value="TreeGrafter"/>
</dbReference>
<dbReference type="eggNOG" id="COG2045">
    <property type="taxonomic scope" value="Bacteria"/>
</dbReference>
<accession>E1JY98</accession>
<comment type="cofactor">
    <cofactor evidence="1">
        <name>Mg(2+)</name>
        <dbReference type="ChEBI" id="CHEBI:18420"/>
    </cofactor>
</comment>
<dbReference type="PANTHER" id="PTHR37311">
    <property type="entry name" value="2-PHOSPHOSULFOLACTATE PHOSPHATASE-RELATED"/>
    <property type="match status" value="1"/>
</dbReference>